<dbReference type="PANTHER" id="PTHR13318">
    <property type="entry name" value="PARTNER OF PAIRED, ISOFORM B-RELATED"/>
    <property type="match status" value="1"/>
</dbReference>
<keyword evidence="4" id="KW-1185">Reference proteome</keyword>
<evidence type="ECO:0000256" key="1">
    <source>
        <dbReference type="SAM" id="MobiDB-lite"/>
    </source>
</evidence>
<feature type="compositionally biased region" description="Polar residues" evidence="1">
    <location>
        <begin position="18"/>
        <end position="27"/>
    </location>
</feature>
<feature type="region of interest" description="Disordered" evidence="1">
    <location>
        <begin position="75"/>
        <end position="117"/>
    </location>
</feature>
<protein>
    <submittedName>
        <fullName evidence="3">DNA repair rhp7-like protein</fullName>
    </submittedName>
</protein>
<dbReference type="Gene3D" id="3.80.10.10">
    <property type="entry name" value="Ribonuclease Inhibitor"/>
    <property type="match status" value="2"/>
</dbReference>
<feature type="compositionally biased region" description="Low complexity" evidence="1">
    <location>
        <begin position="56"/>
        <end position="70"/>
    </location>
</feature>
<feature type="compositionally biased region" description="Basic residues" evidence="1">
    <location>
        <begin position="102"/>
        <end position="111"/>
    </location>
</feature>
<feature type="region of interest" description="Disordered" evidence="1">
    <location>
        <begin position="51"/>
        <end position="70"/>
    </location>
</feature>
<dbReference type="InterPro" id="IPR006553">
    <property type="entry name" value="Leu-rich_rpt_Cys-con_subtyp"/>
</dbReference>
<name>A0ABR0SP54_9HYPO</name>
<dbReference type="InterPro" id="IPR032675">
    <property type="entry name" value="LRR_dom_sf"/>
</dbReference>
<evidence type="ECO:0000259" key="2">
    <source>
        <dbReference type="Pfam" id="PF23550"/>
    </source>
</evidence>
<dbReference type="SMART" id="SM00367">
    <property type="entry name" value="LRR_CC"/>
    <property type="match status" value="3"/>
</dbReference>
<dbReference type="PANTHER" id="PTHR13318:SF234">
    <property type="entry name" value="RNI-LIKE PROTEIN"/>
    <property type="match status" value="1"/>
</dbReference>
<dbReference type="Proteomes" id="UP001338125">
    <property type="component" value="Unassembled WGS sequence"/>
</dbReference>
<comment type="caution">
    <text evidence="3">The sequence shown here is derived from an EMBL/GenBank/DDBJ whole genome shotgun (WGS) entry which is preliminary data.</text>
</comment>
<feature type="region of interest" description="Disordered" evidence="1">
    <location>
        <begin position="1"/>
        <end position="27"/>
    </location>
</feature>
<evidence type="ECO:0000313" key="4">
    <source>
        <dbReference type="Proteomes" id="UP001338125"/>
    </source>
</evidence>
<dbReference type="InterPro" id="IPR056451">
    <property type="entry name" value="Znf_Tbcl_Rhp7"/>
</dbReference>
<feature type="region of interest" description="Disordered" evidence="1">
    <location>
        <begin position="171"/>
        <end position="191"/>
    </location>
</feature>
<reference evidence="3 4" key="1">
    <citation type="submission" date="2024-01" db="EMBL/GenBank/DDBJ databases">
        <title>Complete genome of Cladobotryum mycophilum ATHUM6906.</title>
        <authorList>
            <person name="Christinaki A.C."/>
            <person name="Myridakis A.I."/>
            <person name="Kouvelis V.N."/>
        </authorList>
    </citation>
    <scope>NUCLEOTIDE SEQUENCE [LARGE SCALE GENOMIC DNA]</scope>
    <source>
        <strain evidence="3 4">ATHUM6906</strain>
    </source>
</reference>
<dbReference type="Pfam" id="PF13516">
    <property type="entry name" value="LRR_6"/>
    <property type="match status" value="1"/>
</dbReference>
<dbReference type="EMBL" id="JAVFKD010000012">
    <property type="protein sequence ID" value="KAK5993954.1"/>
    <property type="molecule type" value="Genomic_DNA"/>
</dbReference>
<sequence>MFVITSPLVRRRQEETQNGRPRNITGPQSALTDFLASHNISANQIRLDADERRRQAAQAGQNEGTVVEETTEAVTVTVEETTSRPRRRGTTQRQQIVEKAKASKSSKKRKKVESDSDDEIARAIFEERRAPLPGQSENCAICEKRFTVTPYSVAAPEGGLLCAPCGREIAKERQGQPKKKTRKQTGGVGSRRTIQSRILDGDVGTKSLATLCVQTLAKNVDMAESLGDLPEHLIDKIARIFSKHRLLKPDTLPLFAQPTTETLHIYDGARLGEQDFVSIFQVASNLKKFKVRCAIQFKDQVMDYLLSRDITLESFYLHGANLLSDEKWHEYLAAKGQPLKELQVYYTDNHFGDETLALLKDHCPNLVRLKVGHNQKVTDEGVTAIGNLASLRHLSLQLQQTTSPDAITSVVSQIGKGLQTLSVKIVPKANDSVLEAIHDNCRSLFKFRITDSEMMTDKGFAKLFTDWENPPLHFIDLQKCRQLEASNPRENPNGLGLCGEGFKALMAHSGRKLRNLNVHACRHIPREAFEQVFHETAIYPELRKLEISFCEEVTDFILGCIFRACPNIKEVNVFGCMKVRDVLVPRGVILVGVPNAQGMVTEGTH</sequence>
<gene>
    <name evidence="3" type="ORF">PT974_07392</name>
</gene>
<dbReference type="Pfam" id="PF23550">
    <property type="entry name" value="zf_Tbcl_Rhp7"/>
    <property type="match status" value="1"/>
</dbReference>
<organism evidence="3 4">
    <name type="scientific">Cladobotryum mycophilum</name>
    <dbReference type="NCBI Taxonomy" id="491253"/>
    <lineage>
        <taxon>Eukaryota</taxon>
        <taxon>Fungi</taxon>
        <taxon>Dikarya</taxon>
        <taxon>Ascomycota</taxon>
        <taxon>Pezizomycotina</taxon>
        <taxon>Sordariomycetes</taxon>
        <taxon>Hypocreomycetidae</taxon>
        <taxon>Hypocreales</taxon>
        <taxon>Hypocreaceae</taxon>
        <taxon>Cladobotryum</taxon>
    </lineage>
</organism>
<proteinExistence type="predicted"/>
<dbReference type="SUPFAM" id="SSF52047">
    <property type="entry name" value="RNI-like"/>
    <property type="match status" value="1"/>
</dbReference>
<dbReference type="InterPro" id="IPR001611">
    <property type="entry name" value="Leu-rich_rpt"/>
</dbReference>
<accession>A0ABR0SP54</accession>
<evidence type="ECO:0000313" key="3">
    <source>
        <dbReference type="EMBL" id="KAK5993954.1"/>
    </source>
</evidence>
<feature type="domain" description="DNA repair protein rhp7 treble clef" evidence="2">
    <location>
        <begin position="133"/>
        <end position="170"/>
    </location>
</feature>